<evidence type="ECO:0000259" key="5">
    <source>
        <dbReference type="PROSITE" id="PS50893"/>
    </source>
</evidence>
<comment type="similarity">
    <text evidence="1">Belongs to the ABC transporter superfamily.</text>
</comment>
<dbReference type="GO" id="GO:0005524">
    <property type="term" value="F:ATP binding"/>
    <property type="evidence" value="ECO:0007669"/>
    <property type="project" value="UniProtKB-KW"/>
</dbReference>
<dbReference type="SMART" id="SM00382">
    <property type="entry name" value="AAA"/>
    <property type="match status" value="2"/>
</dbReference>
<dbReference type="InterPro" id="IPR003593">
    <property type="entry name" value="AAA+_ATPase"/>
</dbReference>
<proteinExistence type="inferred from homology"/>
<evidence type="ECO:0000256" key="4">
    <source>
        <dbReference type="ARBA" id="ARBA00022840"/>
    </source>
</evidence>
<feature type="domain" description="ABC transporter" evidence="5">
    <location>
        <begin position="296"/>
        <end position="504"/>
    </location>
</feature>
<evidence type="ECO:0000256" key="3">
    <source>
        <dbReference type="ARBA" id="ARBA00022741"/>
    </source>
</evidence>
<dbReference type="KEGG" id="mico:GDR74_01420"/>
<dbReference type="PROSITE" id="PS00211">
    <property type="entry name" value="ABC_TRANSPORTER_1"/>
    <property type="match status" value="1"/>
</dbReference>
<dbReference type="Pfam" id="PF00005">
    <property type="entry name" value="ABC_tran"/>
    <property type="match status" value="2"/>
</dbReference>
<organism evidence="6 7">
    <name type="scientific">Microvirga thermotolerans</name>
    <dbReference type="NCBI Taxonomy" id="2651334"/>
    <lineage>
        <taxon>Bacteria</taxon>
        <taxon>Pseudomonadati</taxon>
        <taxon>Pseudomonadota</taxon>
        <taxon>Alphaproteobacteria</taxon>
        <taxon>Hyphomicrobiales</taxon>
        <taxon>Methylobacteriaceae</taxon>
        <taxon>Microvirga</taxon>
    </lineage>
</organism>
<dbReference type="EMBL" id="CP045423">
    <property type="protein sequence ID" value="QFU14981.1"/>
    <property type="molecule type" value="Genomic_DNA"/>
</dbReference>
<accession>A0A5P9JSA4</accession>
<evidence type="ECO:0000313" key="6">
    <source>
        <dbReference type="EMBL" id="QFU14981.1"/>
    </source>
</evidence>
<feature type="domain" description="ABC transporter" evidence="5">
    <location>
        <begin position="1"/>
        <end position="222"/>
    </location>
</feature>
<evidence type="ECO:0000256" key="2">
    <source>
        <dbReference type="ARBA" id="ARBA00022737"/>
    </source>
</evidence>
<keyword evidence="4 6" id="KW-0067">ATP-binding</keyword>
<dbReference type="InterPro" id="IPR003439">
    <property type="entry name" value="ABC_transporter-like_ATP-bd"/>
</dbReference>
<dbReference type="InterPro" id="IPR050611">
    <property type="entry name" value="ABCF"/>
</dbReference>
<dbReference type="SUPFAM" id="SSF52540">
    <property type="entry name" value="P-loop containing nucleoside triphosphate hydrolases"/>
    <property type="match status" value="2"/>
</dbReference>
<keyword evidence="2" id="KW-0677">Repeat</keyword>
<dbReference type="AlphaFoldDB" id="A0A5P9JSA4"/>
<dbReference type="Gene3D" id="3.40.50.300">
    <property type="entry name" value="P-loop containing nucleotide triphosphate hydrolases"/>
    <property type="match status" value="2"/>
</dbReference>
<name>A0A5P9JSA4_9HYPH</name>
<dbReference type="InterPro" id="IPR017871">
    <property type="entry name" value="ABC_transporter-like_CS"/>
</dbReference>
<dbReference type="PANTHER" id="PTHR19211:SF14">
    <property type="entry name" value="ATP-BINDING CASSETTE SUB-FAMILY F MEMBER 1"/>
    <property type="match status" value="1"/>
</dbReference>
<gene>
    <name evidence="6" type="ORF">GDR74_01420</name>
</gene>
<reference evidence="6 7" key="1">
    <citation type="submission" date="2019-10" db="EMBL/GenBank/DDBJ databases">
        <title>Isolation, Identification of Microvirga thermotolerans HR1, a novel thermophilic bacterium and Comparative Genomics of the genus Microvirga.</title>
        <authorList>
            <person name="Li J."/>
            <person name="Zhang W."/>
            <person name="Lin M."/>
            <person name="Wang J."/>
        </authorList>
    </citation>
    <scope>NUCLEOTIDE SEQUENCE [LARGE SCALE GENOMIC DNA]</scope>
    <source>
        <strain evidence="6 7">HR1</strain>
    </source>
</reference>
<dbReference type="InterPro" id="IPR027417">
    <property type="entry name" value="P-loop_NTPase"/>
</dbReference>
<protein>
    <submittedName>
        <fullName evidence="6">ATP-binding cassette domain-containing protein</fullName>
    </submittedName>
</protein>
<sequence>MGSIGLRNVSVLTPHPLFRNLTLTVGRGDRLGIVAGNGSGKTTLLRCLAGLAEPTEGDVVRSRGLRIGFVPQAVPEELLGLSLRDAVLSGLDPADRAGSGWRADIVLDEFGAPEPMRVQALRALSGGWQRLALIARAWVAEPDALLLDEPTNHLDLEKLFLLERWIREGTGGAAVAVVSHDRSFLDACTTKTLFLRPDTSVVFSHPYGRARILLAAQDAALANRNEKDRREIGRLRQNAGELRNVGVNSGSDLALTKAKQLGKRADALEERLKILHRDRPGEVRLASRETHARVLLRIGNLTVNRPDGEVLFHVPKLDVAQGERIVVLGRNGAGKSQFVRLLHRAASDPDACSDIRVGPSAVLGYMDQDLSQIPERETPFGFVLSAFRQGDRQTTALLAEAGFSIAQQQRPVGTLSPGQKARLGLLALRLARPNLFLLDEPTNHLDIPGREALEEQLLAADATGILVSHDRRFVAAVGTRFLAVEGRRVREVASPEAFYARIQAG</sequence>
<dbReference type="PANTHER" id="PTHR19211">
    <property type="entry name" value="ATP-BINDING TRANSPORT PROTEIN-RELATED"/>
    <property type="match status" value="1"/>
</dbReference>
<keyword evidence="7" id="KW-1185">Reference proteome</keyword>
<dbReference type="PROSITE" id="PS50893">
    <property type="entry name" value="ABC_TRANSPORTER_2"/>
    <property type="match status" value="2"/>
</dbReference>
<dbReference type="Proteomes" id="UP000325614">
    <property type="component" value="Chromosome"/>
</dbReference>
<dbReference type="CDD" id="cd03221">
    <property type="entry name" value="ABCF_EF-3"/>
    <property type="match status" value="1"/>
</dbReference>
<evidence type="ECO:0000256" key="1">
    <source>
        <dbReference type="ARBA" id="ARBA00005417"/>
    </source>
</evidence>
<evidence type="ECO:0000313" key="7">
    <source>
        <dbReference type="Proteomes" id="UP000325614"/>
    </source>
</evidence>
<dbReference type="RefSeq" id="WP_152584631.1">
    <property type="nucleotide sequence ID" value="NZ_CP045423.1"/>
</dbReference>
<dbReference type="GO" id="GO:0016887">
    <property type="term" value="F:ATP hydrolysis activity"/>
    <property type="evidence" value="ECO:0007669"/>
    <property type="project" value="InterPro"/>
</dbReference>
<keyword evidence="3" id="KW-0547">Nucleotide-binding</keyword>